<dbReference type="HOGENOM" id="CLU_027634_2_0_11"/>
<feature type="binding site" evidence="9">
    <location>
        <position position="291"/>
    </location>
    <ligand>
        <name>K(+)</name>
        <dbReference type="ChEBI" id="CHEBI:29103"/>
    </ligand>
</feature>
<dbReference type="KEGG" id="cgo:Corgl_1389"/>
<reference evidence="12" key="1">
    <citation type="journal article" date="2013" name="Stand. Genomic Sci.">
        <title>Complete genome sequence of Coriobacterium glomerans type strain (PW2(T)) from the midgut of Pyrrhocoris apterus L. (red soldier bug).</title>
        <authorList>
            <person name="Stackebrandt E."/>
            <person name="Zeytun A."/>
            <person name="Lapidus A."/>
            <person name="Nolan M."/>
            <person name="Lucas S."/>
            <person name="Hammon N."/>
            <person name="Deshpande S."/>
            <person name="Cheng J.F."/>
            <person name="Tapia R."/>
            <person name="Goodwin L.A."/>
            <person name="Pitluck S."/>
            <person name="Liolios K."/>
            <person name="Pagani I."/>
            <person name="Ivanova N."/>
            <person name="Mavromatis K."/>
            <person name="Mikhailova N."/>
            <person name="Huntemann M."/>
            <person name="Pati A."/>
            <person name="Chen A."/>
            <person name="Palaniappan K."/>
            <person name="Chang Y.J."/>
            <person name="Land M."/>
            <person name="Hauser L."/>
            <person name="Rohde M."/>
            <person name="Pukall R."/>
            <person name="Goker M."/>
            <person name="Detter J.C."/>
            <person name="Woyke T."/>
            <person name="Bristow J."/>
            <person name="Eisen J.A."/>
            <person name="Markowitz V."/>
            <person name="Hugenholtz P."/>
            <person name="Kyrpides N.C."/>
            <person name="Klenk H.P."/>
        </authorList>
    </citation>
    <scope>NUCLEOTIDE SEQUENCE</scope>
    <source>
        <strain evidence="12">ATCC 49209 / DSM 20642 / JCM 10262 / PW2</strain>
    </source>
</reference>
<evidence type="ECO:0000256" key="8">
    <source>
        <dbReference type="ARBA" id="ARBA00023277"/>
    </source>
</evidence>
<keyword evidence="12" id="KW-1185">Reference proteome</keyword>
<feature type="active site" description="Proton acceptor" evidence="9">
    <location>
        <position position="252"/>
    </location>
</feature>
<protein>
    <recommendedName>
        <fullName evidence="9">Ribokinase</fullName>
        <shortName evidence="9">RK</shortName>
        <ecNumber evidence="9">2.7.1.15</ecNumber>
    </recommendedName>
</protein>
<feature type="binding site" evidence="9">
    <location>
        <position position="252"/>
    </location>
    <ligand>
        <name>substrate</name>
    </ligand>
</feature>
<sequence>MHKVIVFGSLNMDLTIACERMPLAGETISGGGFLANPGGKGANQAVAAAKLGAQTQMIGAVGQDTFGDQLIAALAEAGVECKCVERVSGRPTGVACIVRVGPDNRIIVDPGANDVLRAEDVSHALDRLAGPGDIFLTQLECDHATTFAALAKARSRGMYVVLNAAPARTLPDDIWSNIDLVCINETECAAITGVYPDCDEAALRAMRQLADKGVHLVAVTLGERGAILLEDGRKLVSEPFHVNAIDTTCAGDTYLGAFIAARARGMSTEEIIRWSSCASALATTRIGAQQSIPSIAEVERLLTR</sequence>
<dbReference type="PRINTS" id="PR00990">
    <property type="entry name" value="RIBOKINASE"/>
</dbReference>
<dbReference type="PANTHER" id="PTHR10584:SF166">
    <property type="entry name" value="RIBOKINASE"/>
    <property type="match status" value="1"/>
</dbReference>
<dbReference type="PANTHER" id="PTHR10584">
    <property type="entry name" value="SUGAR KINASE"/>
    <property type="match status" value="1"/>
</dbReference>
<keyword evidence="1 9" id="KW-0808">Transferase</keyword>
<dbReference type="RefSeq" id="WP_013709232.1">
    <property type="nucleotide sequence ID" value="NC_015389.1"/>
</dbReference>
<dbReference type="EC" id="2.7.1.15" evidence="9"/>
<dbReference type="GO" id="GO:0046872">
    <property type="term" value="F:metal ion binding"/>
    <property type="evidence" value="ECO:0007669"/>
    <property type="project" value="UniProtKB-KW"/>
</dbReference>
<dbReference type="InterPro" id="IPR002139">
    <property type="entry name" value="Ribo/fructo_kinase"/>
</dbReference>
<evidence type="ECO:0000256" key="2">
    <source>
        <dbReference type="ARBA" id="ARBA00022723"/>
    </source>
</evidence>
<feature type="binding site" evidence="9">
    <location>
        <position position="184"/>
    </location>
    <ligand>
        <name>ATP</name>
        <dbReference type="ChEBI" id="CHEBI:30616"/>
    </ligand>
</feature>
<dbReference type="UniPathway" id="UPA00916">
    <property type="reaction ID" value="UER00889"/>
</dbReference>
<comment type="pathway">
    <text evidence="9">Carbohydrate metabolism; D-ribose degradation; D-ribose 5-phosphate from beta-D-ribopyranose: step 2/2.</text>
</comment>
<evidence type="ECO:0000256" key="7">
    <source>
        <dbReference type="ARBA" id="ARBA00022958"/>
    </source>
</evidence>
<dbReference type="HAMAP" id="MF_01987">
    <property type="entry name" value="Ribokinase"/>
    <property type="match status" value="1"/>
</dbReference>
<feature type="binding site" evidence="9">
    <location>
        <position position="285"/>
    </location>
    <ligand>
        <name>K(+)</name>
        <dbReference type="ChEBI" id="CHEBI:29103"/>
    </ligand>
</feature>
<keyword evidence="5 9" id="KW-0067">ATP-binding</keyword>
<keyword evidence="4 9" id="KW-0418">Kinase</keyword>
<feature type="binding site" evidence="9">
    <location>
        <position position="282"/>
    </location>
    <ligand>
        <name>K(+)</name>
        <dbReference type="ChEBI" id="CHEBI:29103"/>
    </ligand>
</feature>
<dbReference type="STRING" id="700015.Corgl_1389"/>
<evidence type="ECO:0000256" key="9">
    <source>
        <dbReference type="HAMAP-Rule" id="MF_01987"/>
    </source>
</evidence>
<dbReference type="CDD" id="cd01174">
    <property type="entry name" value="ribokinase"/>
    <property type="match status" value="1"/>
</dbReference>
<comment type="caution">
    <text evidence="9">Lacks conserved residue(s) required for the propagation of feature annotation.</text>
</comment>
<comment type="function">
    <text evidence="9">Catalyzes the phosphorylation of ribose at O-5 in a reaction requiring ATP and magnesium. The resulting D-ribose-5-phosphate can then be used either for sythesis of nucleotides, histidine, and tryptophan, or as a component of the pentose phosphate pathway.</text>
</comment>
<comment type="subunit">
    <text evidence="9">Homodimer.</text>
</comment>
<feature type="binding site" evidence="9">
    <location>
        <begin position="220"/>
        <end position="225"/>
    </location>
    <ligand>
        <name>ATP</name>
        <dbReference type="ChEBI" id="CHEBI:30616"/>
    </ligand>
</feature>
<name>F2NAN4_CORGP</name>
<feature type="domain" description="Carbohydrate kinase PfkB" evidence="10">
    <location>
        <begin position="1"/>
        <end position="294"/>
    </location>
</feature>
<dbReference type="Gene3D" id="3.40.1190.20">
    <property type="match status" value="1"/>
</dbReference>
<feature type="binding site" evidence="9">
    <location>
        <position position="246"/>
    </location>
    <ligand>
        <name>K(+)</name>
        <dbReference type="ChEBI" id="CHEBI:29103"/>
    </ligand>
</feature>
<feature type="binding site" evidence="9">
    <location>
        <begin position="11"/>
        <end position="13"/>
    </location>
    <ligand>
        <name>substrate</name>
    </ligand>
</feature>
<feature type="binding site" evidence="9">
    <location>
        <begin position="39"/>
        <end position="43"/>
    </location>
    <ligand>
        <name>substrate</name>
    </ligand>
</feature>
<proteinExistence type="inferred from homology"/>
<dbReference type="InterPro" id="IPR029056">
    <property type="entry name" value="Ribokinase-like"/>
</dbReference>
<keyword evidence="3 9" id="KW-0547">Nucleotide-binding</keyword>
<feature type="binding site" evidence="9">
    <location>
        <position position="287"/>
    </location>
    <ligand>
        <name>K(+)</name>
        <dbReference type="ChEBI" id="CHEBI:29103"/>
    </ligand>
</feature>
<organism evidence="11 12">
    <name type="scientific">Coriobacterium glomerans (strain ATCC 49209 / DSM 20642 / JCM 10262 / PW2)</name>
    <dbReference type="NCBI Taxonomy" id="700015"/>
    <lineage>
        <taxon>Bacteria</taxon>
        <taxon>Bacillati</taxon>
        <taxon>Actinomycetota</taxon>
        <taxon>Coriobacteriia</taxon>
        <taxon>Coriobacteriales</taxon>
        <taxon>Coriobacteriaceae</taxon>
        <taxon>Coriobacterium</taxon>
    </lineage>
</organism>
<dbReference type="AlphaFoldDB" id="F2NAN4"/>
<keyword evidence="2 9" id="KW-0479">Metal-binding</keyword>
<gene>
    <name evidence="9" type="primary">rbsK</name>
    <name evidence="11" type="ordered locus">Corgl_1389</name>
</gene>
<comment type="subcellular location">
    <subcellularLocation>
        <location evidence="9">Cytoplasm</location>
    </subcellularLocation>
</comment>
<dbReference type="OrthoDB" id="9775849at2"/>
<feature type="binding site" evidence="9">
    <location>
        <position position="248"/>
    </location>
    <ligand>
        <name>K(+)</name>
        <dbReference type="ChEBI" id="CHEBI:29103"/>
    </ligand>
</feature>
<dbReference type="SUPFAM" id="SSF53613">
    <property type="entry name" value="Ribokinase-like"/>
    <property type="match status" value="1"/>
</dbReference>
<comment type="activity regulation">
    <text evidence="9">Activated by a monovalent cation that binds near, but not in, the active site. The most likely occupant of the site in vivo is potassium. Ion binding induces a conformational change that may alter substrate affinity.</text>
</comment>
<dbReference type="eggNOG" id="COG0524">
    <property type="taxonomic scope" value="Bacteria"/>
</dbReference>
<dbReference type="GO" id="GO:0005829">
    <property type="term" value="C:cytosol"/>
    <property type="evidence" value="ECO:0007669"/>
    <property type="project" value="TreeGrafter"/>
</dbReference>
<keyword evidence="9" id="KW-0963">Cytoplasm</keyword>
<evidence type="ECO:0000256" key="6">
    <source>
        <dbReference type="ARBA" id="ARBA00022842"/>
    </source>
</evidence>
<dbReference type="InterPro" id="IPR011877">
    <property type="entry name" value="Ribokinase"/>
</dbReference>
<evidence type="ECO:0000256" key="4">
    <source>
        <dbReference type="ARBA" id="ARBA00022777"/>
    </source>
</evidence>
<dbReference type="GO" id="GO:0004747">
    <property type="term" value="F:ribokinase activity"/>
    <property type="evidence" value="ECO:0007669"/>
    <property type="project" value="UniProtKB-UniRule"/>
</dbReference>
<evidence type="ECO:0000259" key="10">
    <source>
        <dbReference type="Pfam" id="PF00294"/>
    </source>
</evidence>
<evidence type="ECO:0000313" key="12">
    <source>
        <dbReference type="Proteomes" id="UP000006851"/>
    </source>
</evidence>
<comment type="similarity">
    <text evidence="9">Belongs to the carbohydrate kinase PfkB family. Ribokinase subfamily.</text>
</comment>
<feature type="binding site" evidence="9">
    <location>
        <begin position="251"/>
        <end position="252"/>
    </location>
    <ligand>
        <name>ATP</name>
        <dbReference type="ChEBI" id="CHEBI:30616"/>
    </ligand>
</feature>
<feature type="binding site" evidence="9">
    <location>
        <position position="140"/>
    </location>
    <ligand>
        <name>substrate</name>
    </ligand>
</feature>
<comment type="catalytic activity">
    <reaction evidence="9">
        <text>D-ribose + ATP = D-ribose 5-phosphate + ADP + H(+)</text>
        <dbReference type="Rhea" id="RHEA:13697"/>
        <dbReference type="ChEBI" id="CHEBI:15378"/>
        <dbReference type="ChEBI" id="CHEBI:30616"/>
        <dbReference type="ChEBI" id="CHEBI:47013"/>
        <dbReference type="ChEBI" id="CHEBI:78346"/>
        <dbReference type="ChEBI" id="CHEBI:456216"/>
        <dbReference type="EC" id="2.7.1.15"/>
    </reaction>
</comment>
<dbReference type="Proteomes" id="UP000006851">
    <property type="component" value="Chromosome"/>
</dbReference>
<dbReference type="InterPro" id="IPR011611">
    <property type="entry name" value="PfkB_dom"/>
</dbReference>
<evidence type="ECO:0000256" key="5">
    <source>
        <dbReference type="ARBA" id="ARBA00022840"/>
    </source>
</evidence>
<accession>F2NAN4</accession>
<evidence type="ECO:0000313" key="11">
    <source>
        <dbReference type="EMBL" id="AEB07490.1"/>
    </source>
</evidence>
<keyword evidence="7 9" id="KW-0630">Potassium</keyword>
<evidence type="ECO:0000256" key="1">
    <source>
        <dbReference type="ARBA" id="ARBA00022679"/>
    </source>
</evidence>
<keyword evidence="8 9" id="KW-0119">Carbohydrate metabolism</keyword>
<keyword evidence="6 9" id="KW-0460">Magnesium</keyword>
<evidence type="ECO:0000256" key="3">
    <source>
        <dbReference type="ARBA" id="ARBA00022741"/>
    </source>
</evidence>
<dbReference type="GO" id="GO:0019303">
    <property type="term" value="P:D-ribose catabolic process"/>
    <property type="evidence" value="ECO:0007669"/>
    <property type="project" value="UniProtKB-UniRule"/>
</dbReference>
<dbReference type="Pfam" id="PF00294">
    <property type="entry name" value="PfkB"/>
    <property type="match status" value="1"/>
</dbReference>
<dbReference type="EMBL" id="CP002628">
    <property type="protein sequence ID" value="AEB07490.1"/>
    <property type="molecule type" value="Genomic_DNA"/>
</dbReference>
<comment type="cofactor">
    <cofactor evidence="9">
        <name>Mg(2+)</name>
        <dbReference type="ChEBI" id="CHEBI:18420"/>
    </cofactor>
    <text evidence="9">Requires a divalent cation, most likely magnesium in vivo, as an electrophilic catalyst to aid phosphoryl group transfer. It is the chelate of the metal and the nucleotide that is the actual substrate.</text>
</comment>
<dbReference type="GO" id="GO:0005524">
    <property type="term" value="F:ATP binding"/>
    <property type="evidence" value="ECO:0007669"/>
    <property type="project" value="UniProtKB-UniRule"/>
</dbReference>